<accession>A0ABU7FVH6</accession>
<keyword evidence="1" id="KW-0732">Signal</keyword>
<feature type="chain" id="PRO_5045726636" description="Integral membrane protein" evidence="1">
    <location>
        <begin position="37"/>
        <end position="187"/>
    </location>
</feature>
<evidence type="ECO:0008006" key="4">
    <source>
        <dbReference type="Google" id="ProtNLM"/>
    </source>
</evidence>
<reference evidence="2" key="1">
    <citation type="submission" date="2024-01" db="EMBL/GenBank/DDBJ databases">
        <title>First draft genome sequence data of TA4-1, the type strain of Gram-positive actinobacterium Streptomyces chiangmaiensis.</title>
        <authorList>
            <person name="Yasawong M."/>
            <person name="Nantapong N."/>
        </authorList>
    </citation>
    <scope>NUCLEOTIDE SEQUENCE</scope>
    <source>
        <strain evidence="2">TA4-1</strain>
    </source>
</reference>
<comment type="caution">
    <text evidence="2">The sequence shown here is derived from an EMBL/GenBank/DDBJ whole genome shotgun (WGS) entry which is preliminary data.</text>
</comment>
<protein>
    <recommendedName>
        <fullName evidence="4">Integral membrane protein</fullName>
    </recommendedName>
</protein>
<proteinExistence type="predicted"/>
<evidence type="ECO:0000313" key="3">
    <source>
        <dbReference type="Proteomes" id="UP001333996"/>
    </source>
</evidence>
<keyword evidence="3" id="KW-1185">Reference proteome</keyword>
<gene>
    <name evidence="2" type="ORF">VXC91_39390</name>
</gene>
<dbReference type="EMBL" id="JAYWVC010000272">
    <property type="protein sequence ID" value="MED7827798.1"/>
    <property type="molecule type" value="Genomic_DNA"/>
</dbReference>
<organism evidence="2 3">
    <name type="scientific">Streptomyces chiangmaiensis</name>
    <dbReference type="NCBI Taxonomy" id="766497"/>
    <lineage>
        <taxon>Bacteria</taxon>
        <taxon>Bacillati</taxon>
        <taxon>Actinomycetota</taxon>
        <taxon>Actinomycetes</taxon>
        <taxon>Kitasatosporales</taxon>
        <taxon>Streptomycetaceae</taxon>
        <taxon>Streptomyces</taxon>
    </lineage>
</organism>
<dbReference type="RefSeq" id="WP_329512169.1">
    <property type="nucleotide sequence ID" value="NZ_BAAAYZ010000163.1"/>
</dbReference>
<name>A0ABU7FVH6_9ACTN</name>
<feature type="signal peptide" evidence="1">
    <location>
        <begin position="1"/>
        <end position="36"/>
    </location>
</feature>
<evidence type="ECO:0000313" key="2">
    <source>
        <dbReference type="EMBL" id="MED7827798.1"/>
    </source>
</evidence>
<sequence>MSDGVPHVWRRGLQAAAVASVLLLALPLLTATRALAHDPGQGTDVGQARWMAFVGEHEVDVTLTTDDPALHPVELVARRAGEKATGRLTPVSEGTEHGRIKLHAEGRWFLYATFKDTRNRTAESWVAVQQGAGRNVSETRPVYLPLAQTYGAGRTAATVVLYGMAAAVLVAVARSCRGRRVPQPQQS</sequence>
<evidence type="ECO:0000256" key="1">
    <source>
        <dbReference type="SAM" id="SignalP"/>
    </source>
</evidence>
<dbReference type="Proteomes" id="UP001333996">
    <property type="component" value="Unassembled WGS sequence"/>
</dbReference>